<evidence type="ECO:0000313" key="3">
    <source>
        <dbReference type="EMBL" id="KAF2025974.1"/>
    </source>
</evidence>
<feature type="region of interest" description="Disordered" evidence="1">
    <location>
        <begin position="1"/>
        <end position="174"/>
    </location>
</feature>
<gene>
    <name evidence="3" type="ORF">EK21DRAFT_103551</name>
</gene>
<reference evidence="3" key="1">
    <citation type="journal article" date="2020" name="Stud. Mycol.">
        <title>101 Dothideomycetes genomes: a test case for predicting lifestyles and emergence of pathogens.</title>
        <authorList>
            <person name="Haridas S."/>
            <person name="Albert R."/>
            <person name="Binder M."/>
            <person name="Bloem J."/>
            <person name="Labutti K."/>
            <person name="Salamov A."/>
            <person name="Andreopoulos B."/>
            <person name="Baker S."/>
            <person name="Barry K."/>
            <person name="Bills G."/>
            <person name="Bluhm B."/>
            <person name="Cannon C."/>
            <person name="Castanera R."/>
            <person name="Culley D."/>
            <person name="Daum C."/>
            <person name="Ezra D."/>
            <person name="Gonzalez J."/>
            <person name="Henrissat B."/>
            <person name="Kuo A."/>
            <person name="Liang C."/>
            <person name="Lipzen A."/>
            <person name="Lutzoni F."/>
            <person name="Magnuson J."/>
            <person name="Mondo S."/>
            <person name="Nolan M."/>
            <person name="Ohm R."/>
            <person name="Pangilinan J."/>
            <person name="Park H.-J."/>
            <person name="Ramirez L."/>
            <person name="Alfaro M."/>
            <person name="Sun H."/>
            <person name="Tritt A."/>
            <person name="Yoshinaga Y."/>
            <person name="Zwiers L.-H."/>
            <person name="Turgeon B."/>
            <person name="Goodwin S."/>
            <person name="Spatafora J."/>
            <person name="Crous P."/>
            <person name="Grigoriev I."/>
        </authorList>
    </citation>
    <scope>NUCLEOTIDE SEQUENCE</scope>
    <source>
        <strain evidence="3">CBS 110217</strain>
    </source>
</reference>
<keyword evidence="2" id="KW-1133">Transmembrane helix</keyword>
<keyword evidence="2" id="KW-0472">Membrane</keyword>
<proteinExistence type="predicted"/>
<protein>
    <recommendedName>
        <fullName evidence="5">Fucose-specific lectin</fullName>
    </recommendedName>
</protein>
<comment type="caution">
    <text evidence="3">The sequence shown here is derived from an EMBL/GenBank/DDBJ whole genome shotgun (WGS) entry which is preliminary data.</text>
</comment>
<feature type="transmembrane region" description="Helical" evidence="2">
    <location>
        <begin position="184"/>
        <end position="210"/>
    </location>
</feature>
<feature type="compositionally biased region" description="Polar residues" evidence="1">
    <location>
        <begin position="10"/>
        <end position="21"/>
    </location>
</feature>
<dbReference type="Proteomes" id="UP000799777">
    <property type="component" value="Unassembled WGS sequence"/>
</dbReference>
<feature type="compositionally biased region" description="Polar residues" evidence="1">
    <location>
        <begin position="130"/>
        <end position="141"/>
    </location>
</feature>
<accession>A0A9P4H2A6</accession>
<feature type="compositionally biased region" description="Polar residues" evidence="1">
    <location>
        <begin position="35"/>
        <end position="44"/>
    </location>
</feature>
<dbReference type="AlphaFoldDB" id="A0A9P4H2A6"/>
<dbReference type="EMBL" id="ML978252">
    <property type="protein sequence ID" value="KAF2025974.1"/>
    <property type="molecule type" value="Genomic_DNA"/>
</dbReference>
<evidence type="ECO:0000313" key="4">
    <source>
        <dbReference type="Proteomes" id="UP000799777"/>
    </source>
</evidence>
<evidence type="ECO:0000256" key="1">
    <source>
        <dbReference type="SAM" id="MobiDB-lite"/>
    </source>
</evidence>
<evidence type="ECO:0000256" key="2">
    <source>
        <dbReference type="SAM" id="Phobius"/>
    </source>
</evidence>
<keyword evidence="4" id="KW-1185">Reference proteome</keyword>
<dbReference type="OrthoDB" id="3923199at2759"/>
<sequence>MDPRDDYRENVSSPHSYTDGQWSPPPRFQEHDQIYTAQGSPQTYSPHPHSPPQASPPLQEYQEEFHHSPQGHIQPHAQYQEGYFRSPYSTEKETPYATHDAMGSPTPDYSGPQVVPGQFQHYPHGGRPMSPSSNGGTTLMSPQIRPYTFKEHVDPNDPVSRPGTVPPPVPPKDDRKCGLKKRTFYILLGCVLIWILALALGLGLGLGLGLKKSKSSNDNGSDPFCRTNPEYCIGGALDANYFSKKGAYNGTGIALAGESWNTGQRRIFTLYFQHHTGDIRFMQYTTDQKWIGGTKAETVATDAKNASPISAVAYALNTTQYVTKTNTTDIWQSGPLSDLKLKAMDSPSTGLQACWKGNYYGDSDYSKFPTASGQTNTQPFDERLGMNIWYAVDESTFQQYAWYNGQNVWAPIQRWQGFNAHAGVGCYSWGEGTTTYAMMANKNNDVEFWWKDTNTTTVSQEKHPINSWQNSTSGAIRGVNPITSLGYTTYFYAQMADRSIKGYNVTYQAENTTYVQDQTFTITDPAGSALGLGGTHLTVTAYAEKDGNVTKWDSLYVFYQTAGNDITAFTRPLAGGEWTKGTLAIPDT</sequence>
<name>A0A9P4H2A6_9PLEO</name>
<dbReference type="SUPFAM" id="SSF89372">
    <property type="entry name" value="Fucose-specific lectin"/>
    <property type="match status" value="1"/>
</dbReference>
<dbReference type="Gene3D" id="2.120.10.70">
    <property type="entry name" value="Fucose-specific lectin"/>
    <property type="match status" value="1"/>
</dbReference>
<evidence type="ECO:0008006" key="5">
    <source>
        <dbReference type="Google" id="ProtNLM"/>
    </source>
</evidence>
<organism evidence="3 4">
    <name type="scientific">Setomelanomma holmii</name>
    <dbReference type="NCBI Taxonomy" id="210430"/>
    <lineage>
        <taxon>Eukaryota</taxon>
        <taxon>Fungi</taxon>
        <taxon>Dikarya</taxon>
        <taxon>Ascomycota</taxon>
        <taxon>Pezizomycotina</taxon>
        <taxon>Dothideomycetes</taxon>
        <taxon>Pleosporomycetidae</taxon>
        <taxon>Pleosporales</taxon>
        <taxon>Pleosporineae</taxon>
        <taxon>Phaeosphaeriaceae</taxon>
        <taxon>Setomelanomma</taxon>
    </lineage>
</organism>
<keyword evidence="2" id="KW-0812">Transmembrane</keyword>